<dbReference type="Gene3D" id="3.90.1580.10">
    <property type="entry name" value="paralog of FGE (formylglycine-generating enzyme)"/>
    <property type="match status" value="1"/>
</dbReference>
<dbReference type="Pfam" id="PF03781">
    <property type="entry name" value="FGE-sulfatase"/>
    <property type="match status" value="1"/>
</dbReference>
<protein>
    <submittedName>
        <fullName evidence="2">Formylglycine-generating enzyme, required for sulfatase activity, contains SUMF1/FGE domain</fullName>
    </submittedName>
</protein>
<evidence type="ECO:0000313" key="3">
    <source>
        <dbReference type="Proteomes" id="UP000199759"/>
    </source>
</evidence>
<name>A0A1G9M5N3_9PROT</name>
<feature type="domain" description="Sulfatase-modifying factor enzyme-like" evidence="1">
    <location>
        <begin position="33"/>
        <end position="283"/>
    </location>
</feature>
<dbReference type="OrthoDB" id="9816009at2"/>
<evidence type="ECO:0000259" key="1">
    <source>
        <dbReference type="Pfam" id="PF03781"/>
    </source>
</evidence>
<dbReference type="InterPro" id="IPR042095">
    <property type="entry name" value="SUMF_sf"/>
</dbReference>
<dbReference type="PANTHER" id="PTHR23150">
    <property type="entry name" value="SULFATASE MODIFYING FACTOR 1, 2"/>
    <property type="match status" value="1"/>
</dbReference>
<dbReference type="STRING" id="144026.SAMN04488568_101345"/>
<dbReference type="Proteomes" id="UP000199759">
    <property type="component" value="Unassembled WGS sequence"/>
</dbReference>
<dbReference type="InterPro" id="IPR016187">
    <property type="entry name" value="CTDL_fold"/>
</dbReference>
<accession>A0A1G9M5N3</accession>
<keyword evidence="3" id="KW-1185">Reference proteome</keyword>
<dbReference type="PROSITE" id="PS51257">
    <property type="entry name" value="PROKAR_LIPOPROTEIN"/>
    <property type="match status" value="1"/>
</dbReference>
<dbReference type="EMBL" id="FNHG01000001">
    <property type="protein sequence ID" value="SDL69612.1"/>
    <property type="molecule type" value="Genomic_DNA"/>
</dbReference>
<dbReference type="AlphaFoldDB" id="A0A1G9M5N3"/>
<reference evidence="2 3" key="1">
    <citation type="submission" date="2016-10" db="EMBL/GenBank/DDBJ databases">
        <authorList>
            <person name="de Groot N.N."/>
        </authorList>
    </citation>
    <scope>NUCLEOTIDE SEQUENCE [LARGE SCALE GENOMIC DNA]</scope>
    <source>
        <strain evidence="2 3">DSM 16077</strain>
    </source>
</reference>
<dbReference type="RefSeq" id="WP_143024003.1">
    <property type="nucleotide sequence ID" value="NZ_FNHG01000001.1"/>
</dbReference>
<dbReference type="GO" id="GO:0120147">
    <property type="term" value="F:formylglycine-generating oxidase activity"/>
    <property type="evidence" value="ECO:0007669"/>
    <property type="project" value="TreeGrafter"/>
</dbReference>
<sequence>MRVWAEIIVLGTVALGLTACSGSERNALACADCPEFVEIPAGEMMLGSEPGPNDPDGSILSRQSYSVPAPFYTSRYEITRSDWWACESDGVCPEARVGRITGFWHHFFEPDDRKPIVMLTMDEIQLYIGWLSARTGLNCRLPTEFEWEYMARAGSTDEFHFGPSATYRDANFDDLSSCYPDLPGERCRADPAADQRNYRSRLRPVGSYAPNAWGLYDLHGNAGELTGSCSSGTFSEARSAGSIDCEYFVDRGGSFASPAGRSRLSSRIAFAKHALDSVTVGFRPICEMHDPE</sequence>
<proteinExistence type="predicted"/>
<dbReference type="InterPro" id="IPR005532">
    <property type="entry name" value="SUMF_dom"/>
</dbReference>
<gene>
    <name evidence="2" type="ORF">SAMN04488568_101345</name>
</gene>
<evidence type="ECO:0000313" key="2">
    <source>
        <dbReference type="EMBL" id="SDL69612.1"/>
    </source>
</evidence>
<dbReference type="SUPFAM" id="SSF56436">
    <property type="entry name" value="C-type lectin-like"/>
    <property type="match status" value="1"/>
</dbReference>
<dbReference type="PANTHER" id="PTHR23150:SF19">
    <property type="entry name" value="FORMYLGLYCINE-GENERATING ENZYME"/>
    <property type="match status" value="1"/>
</dbReference>
<organism evidence="2 3">
    <name type="scientific">Maricaulis salignorans</name>
    <dbReference type="NCBI Taxonomy" id="144026"/>
    <lineage>
        <taxon>Bacteria</taxon>
        <taxon>Pseudomonadati</taxon>
        <taxon>Pseudomonadota</taxon>
        <taxon>Alphaproteobacteria</taxon>
        <taxon>Maricaulales</taxon>
        <taxon>Maricaulaceae</taxon>
        <taxon>Maricaulis</taxon>
    </lineage>
</organism>
<dbReference type="InterPro" id="IPR051043">
    <property type="entry name" value="Sulfatase_Mod_Factor_Kinase"/>
</dbReference>